<feature type="region of interest" description="Disordered" evidence="1">
    <location>
        <begin position="183"/>
        <end position="202"/>
    </location>
</feature>
<gene>
    <name evidence="2" type="ORF">FCALED_LOCUS11354</name>
</gene>
<accession>A0A9N9H449</accession>
<dbReference type="OrthoDB" id="2311218at2759"/>
<sequence>MDISSSIGAYLQETDYKQWSVIDCLDYLSKQYTWITSQHREEIKDECKNQCLLIKNNKLVGKRVQNKAESLFKNIEKQFGYKEANESIFNTKTDLFGSEVAVSMIDNKFAGLRSEIAITSAKVFLPARKQKKVTVVDNFFVPNEKSSSDEKDYEIVDEKFSDPSTSGGFSNSSNFLSSEVISTSKNERSPMSSTQDPVMTEHPQQTLPCILKSGENFTNIWNKYLHEIDLHPWSVEHDCIVKTFHNNVLKSLCSKSDWKQIRGNRLHLAEEGLLERLKPDLQKTKNDKQSLLQKFAQVWVSISKGESYLFEQYALLVIHIFISEFTSKRNVISHPSTTEAMWNTIMSFIMGKAIRDGDMEYTWGEIVLDSTALRKDGGRDILTLPKVSPGHKGDGTGLSNDGRECFVLEISFAPHDQDRRKTAEDFYKLLREISKNWDYEIFTQ</sequence>
<protein>
    <submittedName>
        <fullName evidence="2">956_t:CDS:1</fullName>
    </submittedName>
</protein>
<reference evidence="2" key="1">
    <citation type="submission" date="2021-06" db="EMBL/GenBank/DDBJ databases">
        <authorList>
            <person name="Kallberg Y."/>
            <person name="Tangrot J."/>
            <person name="Rosling A."/>
        </authorList>
    </citation>
    <scope>NUCLEOTIDE SEQUENCE</scope>
    <source>
        <strain evidence="2">UK204</strain>
    </source>
</reference>
<dbReference type="Proteomes" id="UP000789570">
    <property type="component" value="Unassembled WGS sequence"/>
</dbReference>
<feature type="compositionally biased region" description="Polar residues" evidence="1">
    <location>
        <begin position="189"/>
        <end position="202"/>
    </location>
</feature>
<evidence type="ECO:0000256" key="1">
    <source>
        <dbReference type="SAM" id="MobiDB-lite"/>
    </source>
</evidence>
<dbReference type="AlphaFoldDB" id="A0A9N9H449"/>
<evidence type="ECO:0000313" key="2">
    <source>
        <dbReference type="EMBL" id="CAG8656978.1"/>
    </source>
</evidence>
<name>A0A9N9H449_9GLOM</name>
<comment type="caution">
    <text evidence="2">The sequence shown here is derived from an EMBL/GenBank/DDBJ whole genome shotgun (WGS) entry which is preliminary data.</text>
</comment>
<organism evidence="2 3">
    <name type="scientific">Funneliformis caledonium</name>
    <dbReference type="NCBI Taxonomy" id="1117310"/>
    <lineage>
        <taxon>Eukaryota</taxon>
        <taxon>Fungi</taxon>
        <taxon>Fungi incertae sedis</taxon>
        <taxon>Mucoromycota</taxon>
        <taxon>Glomeromycotina</taxon>
        <taxon>Glomeromycetes</taxon>
        <taxon>Glomerales</taxon>
        <taxon>Glomeraceae</taxon>
        <taxon>Funneliformis</taxon>
    </lineage>
</organism>
<dbReference type="EMBL" id="CAJVPQ010004714">
    <property type="protein sequence ID" value="CAG8656978.1"/>
    <property type="molecule type" value="Genomic_DNA"/>
</dbReference>
<proteinExistence type="predicted"/>
<evidence type="ECO:0000313" key="3">
    <source>
        <dbReference type="Proteomes" id="UP000789570"/>
    </source>
</evidence>
<keyword evidence="3" id="KW-1185">Reference proteome</keyword>